<evidence type="ECO:0000256" key="4">
    <source>
        <dbReference type="ARBA" id="ARBA00022833"/>
    </source>
</evidence>
<accession>A0A926WGJ9</accession>
<dbReference type="EMBL" id="JACJQU010000005">
    <property type="protein sequence ID" value="MBD2294078.1"/>
    <property type="molecule type" value="Genomic_DNA"/>
</dbReference>
<dbReference type="GO" id="GO:0006508">
    <property type="term" value="P:proteolysis"/>
    <property type="evidence" value="ECO:0007669"/>
    <property type="project" value="UniProtKB-KW"/>
</dbReference>
<evidence type="ECO:0000256" key="2">
    <source>
        <dbReference type="ARBA" id="ARBA00022723"/>
    </source>
</evidence>
<feature type="domain" description="Peptidase M48" evidence="7">
    <location>
        <begin position="64"/>
        <end position="213"/>
    </location>
</feature>
<reference evidence="9" key="1">
    <citation type="journal article" date="2020" name="ISME J.">
        <title>Comparative genomics reveals insights into cyanobacterial evolution and habitat adaptation.</title>
        <authorList>
            <person name="Chen M.Y."/>
            <person name="Teng W.K."/>
            <person name="Zhao L."/>
            <person name="Hu C.X."/>
            <person name="Zhou Y.K."/>
            <person name="Han B.P."/>
            <person name="Song L.R."/>
            <person name="Shu W.S."/>
        </authorList>
    </citation>
    <scope>NUCLEOTIDE SEQUENCE [LARGE SCALE GENOMIC DNA]</scope>
    <source>
        <strain evidence="9">FACHB-251</strain>
    </source>
</reference>
<keyword evidence="4 6" id="KW-0862">Zinc</keyword>
<evidence type="ECO:0000313" key="8">
    <source>
        <dbReference type="EMBL" id="MBD2294078.1"/>
    </source>
</evidence>
<evidence type="ECO:0000256" key="1">
    <source>
        <dbReference type="ARBA" id="ARBA00022670"/>
    </source>
</evidence>
<keyword evidence="1 6" id="KW-0645">Protease</keyword>
<keyword evidence="9" id="KW-1185">Reference proteome</keyword>
<gene>
    <name evidence="8" type="ORF">H6G06_11390</name>
</gene>
<organism evidence="8 9">
    <name type="scientific">Anabaena sphaerica FACHB-251</name>
    <dbReference type="NCBI Taxonomy" id="2692883"/>
    <lineage>
        <taxon>Bacteria</taxon>
        <taxon>Bacillati</taxon>
        <taxon>Cyanobacteriota</taxon>
        <taxon>Cyanophyceae</taxon>
        <taxon>Nostocales</taxon>
        <taxon>Nostocaceae</taxon>
        <taxon>Anabaena</taxon>
    </lineage>
</organism>
<dbReference type="AlphaFoldDB" id="A0A926WGJ9"/>
<keyword evidence="5 6" id="KW-0482">Metalloprotease</keyword>
<dbReference type="Pfam" id="PF01435">
    <property type="entry name" value="Peptidase_M48"/>
    <property type="match status" value="1"/>
</dbReference>
<dbReference type="GO" id="GO:0046872">
    <property type="term" value="F:metal ion binding"/>
    <property type="evidence" value="ECO:0007669"/>
    <property type="project" value="UniProtKB-KW"/>
</dbReference>
<comment type="similarity">
    <text evidence="6">Belongs to the peptidase M48 family.</text>
</comment>
<dbReference type="CDD" id="cd07325">
    <property type="entry name" value="M48_Ste24p_like"/>
    <property type="match status" value="1"/>
</dbReference>
<dbReference type="GO" id="GO:0004222">
    <property type="term" value="F:metalloendopeptidase activity"/>
    <property type="evidence" value="ECO:0007669"/>
    <property type="project" value="InterPro"/>
</dbReference>
<name>A0A926WGJ9_9NOST</name>
<evidence type="ECO:0000256" key="5">
    <source>
        <dbReference type="ARBA" id="ARBA00023049"/>
    </source>
</evidence>
<proteinExistence type="inferred from homology"/>
<protein>
    <submittedName>
        <fullName evidence="8">M48 family metallopeptidase</fullName>
    </submittedName>
</protein>
<comment type="cofactor">
    <cofactor evidence="6">
        <name>Zn(2+)</name>
        <dbReference type="ChEBI" id="CHEBI:29105"/>
    </cofactor>
    <text evidence="6">Binds 1 zinc ion per subunit.</text>
</comment>
<dbReference type="Gene3D" id="3.30.2010.10">
    <property type="entry name" value="Metalloproteases ('zincins'), catalytic domain"/>
    <property type="match status" value="1"/>
</dbReference>
<dbReference type="InterPro" id="IPR001915">
    <property type="entry name" value="Peptidase_M48"/>
</dbReference>
<evidence type="ECO:0000256" key="3">
    <source>
        <dbReference type="ARBA" id="ARBA00022801"/>
    </source>
</evidence>
<evidence type="ECO:0000313" key="9">
    <source>
        <dbReference type="Proteomes" id="UP000662185"/>
    </source>
</evidence>
<keyword evidence="3 6" id="KW-0378">Hydrolase</keyword>
<dbReference type="RefSeq" id="WP_190560423.1">
    <property type="nucleotide sequence ID" value="NZ_JACJQU010000005.1"/>
</dbReference>
<keyword evidence="2" id="KW-0479">Metal-binding</keyword>
<dbReference type="Proteomes" id="UP000662185">
    <property type="component" value="Unassembled WGS sequence"/>
</dbReference>
<evidence type="ECO:0000256" key="6">
    <source>
        <dbReference type="RuleBase" id="RU003983"/>
    </source>
</evidence>
<sequence length="305" mass="34626">MTRKILTGLNSTVYEHPFDRQALASLQKMPGISPILKKINEYGIDRLLRLQSLGSEIRVTNRNFPKLYQALLETCETLDVSPLPELYLFRGTGYIQTYVVGVEKPIVAVNLEAMEWLNEEELLYIFGYEVARIKSQHMIYHQMAIVMPTVKNLLSSTTLGIGGLVAGGIELGLYNWVMMAKLTADRAGLLACQDINIATSSLMKLAGLPEEYLTDNVIEDFVIQSREFASNNLDSLDKVTKILSYSEPRLSWIVMRTGELLKWYDSGEYNNLIQEDGNLHENLNTTEDPENNNLEKEGWNFMSSW</sequence>
<evidence type="ECO:0000259" key="7">
    <source>
        <dbReference type="Pfam" id="PF01435"/>
    </source>
</evidence>
<comment type="caution">
    <text evidence="8">The sequence shown here is derived from an EMBL/GenBank/DDBJ whole genome shotgun (WGS) entry which is preliminary data.</text>
</comment>